<keyword evidence="2" id="KW-1185">Reference proteome</keyword>
<evidence type="ECO:0000313" key="1">
    <source>
        <dbReference type="EMBL" id="WOB78351.1"/>
    </source>
</evidence>
<organism evidence="1 2">
    <name type="scientific">Brevundimonas nasdae</name>
    <dbReference type="NCBI Taxonomy" id="172043"/>
    <lineage>
        <taxon>Bacteria</taxon>
        <taxon>Pseudomonadati</taxon>
        <taxon>Pseudomonadota</taxon>
        <taxon>Alphaproteobacteria</taxon>
        <taxon>Caulobacterales</taxon>
        <taxon>Caulobacteraceae</taxon>
        <taxon>Brevundimonas</taxon>
    </lineage>
</organism>
<dbReference type="EMBL" id="CP119180">
    <property type="protein sequence ID" value="WOB78351.1"/>
    <property type="molecule type" value="Genomic_DNA"/>
</dbReference>
<sequence>MIIATMLLALSQAAPPAAVRPEPVVCDLSERDPATGSRLWCPAELQRRLPRSLMTTMPIEGIGKGWALLKCDLGEGGVTTACGLVDESEPGTSFGAWAVRAQLRATAQASDGSFPPAGDSYYAFARWEVR</sequence>
<proteinExistence type="predicted"/>
<protein>
    <submittedName>
        <fullName evidence="1">Uncharacterized protein</fullName>
    </submittedName>
</protein>
<dbReference type="Proteomes" id="UP001302493">
    <property type="component" value="Chromosome"/>
</dbReference>
<gene>
    <name evidence="1" type="ORF">PZA08_13725</name>
</gene>
<accession>A0ACD4VK04</accession>
<reference evidence="1" key="1">
    <citation type="submission" date="2023-03" db="EMBL/GenBank/DDBJ databases">
        <title>Genome sequence of Brevundimonas nasdae SJTX8.</title>
        <authorList>
            <person name="Liang R."/>
        </authorList>
    </citation>
    <scope>NUCLEOTIDE SEQUENCE</scope>
    <source>
        <strain evidence="1">X8</strain>
    </source>
</reference>
<name>A0ACD4VK04_9CAUL</name>
<evidence type="ECO:0000313" key="2">
    <source>
        <dbReference type="Proteomes" id="UP001302493"/>
    </source>
</evidence>